<feature type="compositionally biased region" description="Low complexity" evidence="1">
    <location>
        <begin position="309"/>
        <end position="371"/>
    </location>
</feature>
<keyword evidence="2" id="KW-0732">Signal</keyword>
<feature type="compositionally biased region" description="Polar residues" evidence="1">
    <location>
        <begin position="567"/>
        <end position="588"/>
    </location>
</feature>
<dbReference type="KEGG" id="aten:116294680"/>
<feature type="region of interest" description="Disordered" evidence="1">
    <location>
        <begin position="402"/>
        <end position="443"/>
    </location>
</feature>
<keyword evidence="3" id="KW-1185">Reference proteome</keyword>
<feature type="compositionally biased region" description="Polar residues" evidence="1">
    <location>
        <begin position="405"/>
        <end position="431"/>
    </location>
</feature>
<evidence type="ECO:0000313" key="4">
    <source>
        <dbReference type="RefSeq" id="XP_031558189.1"/>
    </source>
</evidence>
<feature type="compositionally biased region" description="Acidic residues" evidence="1">
    <location>
        <begin position="662"/>
        <end position="674"/>
    </location>
</feature>
<dbReference type="AlphaFoldDB" id="A0A6P8HP74"/>
<feature type="compositionally biased region" description="Polar residues" evidence="1">
    <location>
        <begin position="52"/>
        <end position="63"/>
    </location>
</feature>
<gene>
    <name evidence="4" type="primary">LOC116294680</name>
</gene>
<feature type="region of interest" description="Disordered" evidence="1">
    <location>
        <begin position="561"/>
        <end position="604"/>
    </location>
</feature>
<name>A0A6P8HP74_ACTTE</name>
<evidence type="ECO:0000256" key="1">
    <source>
        <dbReference type="SAM" id="MobiDB-lite"/>
    </source>
</evidence>
<feature type="region of interest" description="Disordered" evidence="1">
    <location>
        <begin position="639"/>
        <end position="726"/>
    </location>
</feature>
<feature type="compositionally biased region" description="Basic residues" evidence="1">
    <location>
        <begin position="74"/>
        <end position="84"/>
    </location>
</feature>
<dbReference type="RefSeq" id="XP_031558189.1">
    <property type="nucleotide sequence ID" value="XM_031702329.1"/>
</dbReference>
<feature type="compositionally biased region" description="Low complexity" evidence="1">
    <location>
        <begin position="188"/>
        <end position="204"/>
    </location>
</feature>
<feature type="compositionally biased region" description="Basic and acidic residues" evidence="1">
    <location>
        <begin position="680"/>
        <end position="692"/>
    </location>
</feature>
<reference evidence="4" key="1">
    <citation type="submission" date="2025-08" db="UniProtKB">
        <authorList>
            <consortium name="RefSeq"/>
        </authorList>
    </citation>
    <scope>IDENTIFICATION</scope>
    <source>
        <tissue evidence="4">Tentacle</tissue>
    </source>
</reference>
<feature type="signal peptide" evidence="2">
    <location>
        <begin position="1"/>
        <end position="18"/>
    </location>
</feature>
<feature type="region of interest" description="Disordered" evidence="1">
    <location>
        <begin position="526"/>
        <end position="548"/>
    </location>
</feature>
<dbReference type="Proteomes" id="UP000515163">
    <property type="component" value="Unplaced"/>
</dbReference>
<accession>A0A6P8HP74</accession>
<dbReference type="OrthoDB" id="5979531at2759"/>
<feature type="region of interest" description="Disordered" evidence="1">
    <location>
        <begin position="52"/>
        <end position="84"/>
    </location>
</feature>
<feature type="compositionally biased region" description="Basic and acidic residues" evidence="1">
    <location>
        <begin position="639"/>
        <end position="652"/>
    </location>
</feature>
<feature type="chain" id="PRO_5027784673" evidence="2">
    <location>
        <begin position="19"/>
        <end position="748"/>
    </location>
</feature>
<dbReference type="InParanoid" id="A0A6P8HP74"/>
<feature type="region of interest" description="Disordered" evidence="1">
    <location>
        <begin position="241"/>
        <end position="265"/>
    </location>
</feature>
<protein>
    <submittedName>
        <fullName evidence="4">Transcription factor SPT20 homolog</fullName>
    </submittedName>
</protein>
<organism evidence="3 4">
    <name type="scientific">Actinia tenebrosa</name>
    <name type="common">Australian red waratah sea anemone</name>
    <dbReference type="NCBI Taxonomy" id="6105"/>
    <lineage>
        <taxon>Eukaryota</taxon>
        <taxon>Metazoa</taxon>
        <taxon>Cnidaria</taxon>
        <taxon>Anthozoa</taxon>
        <taxon>Hexacorallia</taxon>
        <taxon>Actiniaria</taxon>
        <taxon>Actiniidae</taxon>
        <taxon>Actinia</taxon>
    </lineage>
</organism>
<sequence length="748" mass="84641">MATFTWILLMLFAQQTYCHSTGKHKLHHHKNAKKSFLADAMKEMEYGENAAATTKESIQNNTKAVAPQEDKTHSNKQRQKHTNKKVVNQDQFVARIFPSKVITDVSEKEPDKANKNKEHGDVTPKLGKVHSKLLSTGNDHEILKNKGSFKSDAKVVQDTESLFQNSSTSSIISPSSSLQQVVVSSTPIPTDNTIASSNNSNSASEEIDMRTNNQGRQKKEPRKNIKDTIRLLQAFVEKLLKENETNESNQSSKPKPTKKQSEKKDVLKQALPIHVHPDDGQQSTVIAGVKYNLAPIYKIKAKYSKDAVNASNSSNSNPAQQQEQEQQQKQQNQEQHQPKIPSEQQQQQQENQKQQQEAEPQQQQQQNNTQNKLQENIEKLKQEENLLRQSLAEKELEIQKLKLQNPPSDNSSASNQVVDTTTQTPNITNENMKQDESHSNDDQKEMKFASLKGVPPDLLMKLKTILEEKRGKSQNIVSKQEVHSRKAFETARKLVKAALAREQLFRAEEDFFEKVKEMMNKTSTENLVNENADAQKESNVNNEEGSIGDYIRQIEEQSRLEAKVRRTSPSPLQGIASNTTTQSLNDSITAKAGPQGRNSSQDAASLDLQASAARILKQLNRTKGPDEKNVDAAAHLEEKVAEQQDEMYEKLIRQTFGKGMGGDDEDDEDDDEEEGVTRNMRTEYRPEEEMGRQENYGDFQDTDEDAQSRSNIKYVKQFNQNESLPTIEEDSLLSLRDKISRPPKQVYP</sequence>
<evidence type="ECO:0000256" key="2">
    <source>
        <dbReference type="SAM" id="SignalP"/>
    </source>
</evidence>
<feature type="compositionally biased region" description="Basic and acidic residues" evidence="1">
    <location>
        <begin position="432"/>
        <end position="443"/>
    </location>
</feature>
<evidence type="ECO:0000313" key="3">
    <source>
        <dbReference type="Proteomes" id="UP000515163"/>
    </source>
</evidence>
<feature type="region of interest" description="Disordered" evidence="1">
    <location>
        <begin position="188"/>
        <end position="226"/>
    </location>
</feature>
<feature type="unsure residue" description="E or Q" evidence="4">
    <location>
        <position position="509"/>
    </location>
</feature>
<proteinExistence type="predicted"/>
<feature type="region of interest" description="Disordered" evidence="1">
    <location>
        <begin position="308"/>
        <end position="371"/>
    </location>
</feature>